<feature type="compositionally biased region" description="Basic and acidic residues" evidence="9">
    <location>
        <begin position="840"/>
        <end position="850"/>
    </location>
</feature>
<dbReference type="Pfam" id="PF00575">
    <property type="entry name" value="S1"/>
    <property type="match status" value="1"/>
</dbReference>
<dbReference type="SMART" id="SM00357">
    <property type="entry name" value="CSP"/>
    <property type="match status" value="1"/>
</dbReference>
<dbReference type="InterPro" id="IPR013223">
    <property type="entry name" value="RNase_B_OB_dom"/>
</dbReference>
<keyword evidence="6 8" id="KW-0269">Exonuclease</keyword>
<evidence type="ECO:0000313" key="11">
    <source>
        <dbReference type="EMBL" id="MDD1781528.1"/>
    </source>
</evidence>
<reference evidence="11" key="1">
    <citation type="submission" date="2021-12" db="EMBL/GenBank/DDBJ databases">
        <title>Enterovibrio ZSDZ35 sp. nov. and Enterovibrio ZSDZ42 sp. nov., isolated from coastal seawater in Qingdao.</title>
        <authorList>
            <person name="Zhang P."/>
        </authorList>
    </citation>
    <scope>NUCLEOTIDE SEQUENCE</scope>
    <source>
        <strain evidence="11">ZSDZ35</strain>
    </source>
</reference>
<dbReference type="EC" id="3.1.13.1" evidence="8"/>
<protein>
    <recommendedName>
        <fullName evidence="8">Ribonuclease R</fullName>
        <shortName evidence="8">RNase R</shortName>
        <ecNumber evidence="8">3.1.13.1</ecNumber>
    </recommendedName>
</protein>
<feature type="region of interest" description="Disordered" evidence="9">
    <location>
        <begin position="1"/>
        <end position="24"/>
    </location>
</feature>
<dbReference type="Gene3D" id="2.40.50.140">
    <property type="entry name" value="Nucleic acid-binding proteins"/>
    <property type="match status" value="2"/>
</dbReference>
<dbReference type="InterPro" id="IPR013668">
    <property type="entry name" value="RNase_R_HTH_12"/>
</dbReference>
<dbReference type="HAMAP" id="MF_01895">
    <property type="entry name" value="RNase_R"/>
    <property type="match status" value="1"/>
</dbReference>
<dbReference type="Pfam" id="PF08206">
    <property type="entry name" value="OB_RNB"/>
    <property type="match status" value="1"/>
</dbReference>
<dbReference type="CDD" id="cd04471">
    <property type="entry name" value="S1_RNase_R"/>
    <property type="match status" value="1"/>
</dbReference>
<dbReference type="Pfam" id="PF17876">
    <property type="entry name" value="CSD2"/>
    <property type="match status" value="1"/>
</dbReference>
<dbReference type="NCBIfam" id="NF008648">
    <property type="entry name" value="PRK11642.1"/>
    <property type="match status" value="1"/>
</dbReference>
<sequence>MSQDKHLHSNDPFSGREAEKYENPVPSREHLLEVIKGFTTPVSRDQLFEVLGLKSDEEYEGLRRRLRAMERDGQLIFTRRQCYALPERLDLVKGTVIGHRDGFGFLRPEGKGNREDWLLPHHQMKGVMHGDFILAQPAGTDKRGRKEARVVRVLEERKGQIVGRYFVENGQGFVVPDDSRLSQDIVIPQEDRKGARMGNVVVVEIFQRPTRQHNPVGRVVEVLGENMAPGMEIEIAVRTHNIPHEWPQDVEKQTKNFTEQVPEDAKQGRVDLRELPLVTIDGEDARDFDDAVFCEKKKSGGWRLWVAIADVSYYVRPDSALDKEAINRGNSVYFPSQVIPMLPEVLSNGLCSLNPQVDRLCMVCEMTISEAGKLSGFKHYEAVMNSHARLTYTKVAAMLEGDDALRERYAPLVPHLEELNNMYKVLKAAREQRGAIEFETVETKFIFNAMRKIERIVPVERNDAHKIIEECMILANIASARYVEKAKEPALYRVHEAPGEERLTGFKDFLKEVGLTLEGGLEPSPTDYAKLAHAIAGRPDQELIQTMLLRSMKQAVYQADNSGHFGLALKQYAHFTSPIRRYPDLLLHRAIKYLIAKEEGRNTDRWTPTGGYHYSTDDMDVMGEQCSMTERRADDATRDVSDWLKCEYMQDHVGDVMEGTIANVTGFGFFVRLNDIHIDGLVHISNLDNDYYNYDMVSQKLVGESSGRIFRLGDQVTVKVLSVNLDERMIDFGLDGVTRKPRGDGKTARDKAKKGRAESGKNPESAKERGSVRQQLKRGAIPKAAGDDKAPKGKGKRKGKPHRKGSSANKGPSEGKIADGTPAKKKSKSQKVRKKKAQRSKPEKAGNQKK</sequence>
<keyword evidence="4 8" id="KW-0540">Nuclease</keyword>
<organism evidence="11 12">
    <name type="scientific">Enterovibrio qingdaonensis</name>
    <dbReference type="NCBI Taxonomy" id="2899818"/>
    <lineage>
        <taxon>Bacteria</taxon>
        <taxon>Pseudomonadati</taxon>
        <taxon>Pseudomonadota</taxon>
        <taxon>Gammaproteobacteria</taxon>
        <taxon>Vibrionales</taxon>
        <taxon>Vibrionaceae</taxon>
        <taxon>Enterovibrio</taxon>
    </lineage>
</organism>
<comment type="subcellular location">
    <subcellularLocation>
        <location evidence="2 8">Cytoplasm</location>
    </subcellularLocation>
</comment>
<evidence type="ECO:0000256" key="9">
    <source>
        <dbReference type="SAM" id="MobiDB-lite"/>
    </source>
</evidence>
<dbReference type="SMART" id="SM00316">
    <property type="entry name" value="S1"/>
    <property type="match status" value="1"/>
</dbReference>
<feature type="compositionally biased region" description="Basic and acidic residues" evidence="9">
    <location>
        <begin position="737"/>
        <end position="771"/>
    </location>
</feature>
<dbReference type="Pfam" id="PF00773">
    <property type="entry name" value="RNB"/>
    <property type="match status" value="1"/>
</dbReference>
<evidence type="ECO:0000256" key="3">
    <source>
        <dbReference type="ARBA" id="ARBA00022490"/>
    </source>
</evidence>
<feature type="region of interest" description="Disordered" evidence="9">
    <location>
        <begin position="735"/>
        <end position="850"/>
    </location>
</feature>
<dbReference type="Proteomes" id="UP001149821">
    <property type="component" value="Unassembled WGS sequence"/>
</dbReference>
<dbReference type="InterPro" id="IPR012340">
    <property type="entry name" value="NA-bd_OB-fold"/>
</dbReference>
<dbReference type="GO" id="GO:0008859">
    <property type="term" value="F:exoribonuclease II activity"/>
    <property type="evidence" value="ECO:0007669"/>
    <property type="project" value="UniProtKB-EC"/>
</dbReference>
<dbReference type="InterPro" id="IPR022966">
    <property type="entry name" value="RNase_II/R_CS"/>
</dbReference>
<evidence type="ECO:0000256" key="1">
    <source>
        <dbReference type="ARBA" id="ARBA00001849"/>
    </source>
</evidence>
<feature type="domain" description="S1 motif" evidence="10">
    <location>
        <begin position="654"/>
        <end position="735"/>
    </location>
</feature>
<keyword evidence="3 8" id="KW-0963">Cytoplasm</keyword>
<evidence type="ECO:0000256" key="4">
    <source>
        <dbReference type="ARBA" id="ARBA00022722"/>
    </source>
</evidence>
<comment type="similarity">
    <text evidence="8">Belongs to the RNR ribonuclease family. RNase R subfamily.</text>
</comment>
<evidence type="ECO:0000256" key="7">
    <source>
        <dbReference type="ARBA" id="ARBA00022884"/>
    </source>
</evidence>
<name>A0ABT5QKL4_9GAMM</name>
<dbReference type="PANTHER" id="PTHR23355">
    <property type="entry name" value="RIBONUCLEASE"/>
    <property type="match status" value="1"/>
</dbReference>
<dbReference type="SMART" id="SM00955">
    <property type="entry name" value="RNB"/>
    <property type="match status" value="1"/>
</dbReference>
<keyword evidence="7 8" id="KW-0694">RNA-binding</keyword>
<dbReference type="PROSITE" id="PS01175">
    <property type="entry name" value="RIBONUCLEASE_II"/>
    <property type="match status" value="1"/>
</dbReference>
<comment type="caution">
    <text evidence="11">The sequence shown here is derived from an EMBL/GenBank/DDBJ whole genome shotgun (WGS) entry which is preliminary data.</text>
</comment>
<comment type="catalytic activity">
    <reaction evidence="1 8">
        <text>Exonucleolytic cleavage in the 3'- to 5'-direction to yield nucleoside 5'-phosphates.</text>
        <dbReference type="EC" id="3.1.13.1"/>
    </reaction>
</comment>
<evidence type="ECO:0000259" key="10">
    <source>
        <dbReference type="PROSITE" id="PS50126"/>
    </source>
</evidence>
<dbReference type="InterPro" id="IPR050180">
    <property type="entry name" value="RNR_Ribonuclease"/>
</dbReference>
<evidence type="ECO:0000256" key="6">
    <source>
        <dbReference type="ARBA" id="ARBA00022839"/>
    </source>
</evidence>
<gene>
    <name evidence="8 11" type="primary">rnr</name>
    <name evidence="11" type="ORF">LRP49_10025</name>
</gene>
<dbReference type="Pfam" id="PF08461">
    <property type="entry name" value="WHD_RNase_R"/>
    <property type="match status" value="1"/>
</dbReference>
<evidence type="ECO:0000256" key="5">
    <source>
        <dbReference type="ARBA" id="ARBA00022801"/>
    </source>
</evidence>
<dbReference type="InterPro" id="IPR011805">
    <property type="entry name" value="RNase_R"/>
</dbReference>
<dbReference type="RefSeq" id="WP_274141980.1">
    <property type="nucleotide sequence ID" value="NZ_JAJUBB010000006.1"/>
</dbReference>
<keyword evidence="12" id="KW-1185">Reference proteome</keyword>
<dbReference type="InterPro" id="IPR040476">
    <property type="entry name" value="CSD2"/>
</dbReference>
<evidence type="ECO:0000256" key="2">
    <source>
        <dbReference type="ARBA" id="ARBA00004496"/>
    </source>
</evidence>
<dbReference type="InterPro" id="IPR003029">
    <property type="entry name" value="S1_domain"/>
</dbReference>
<evidence type="ECO:0000256" key="8">
    <source>
        <dbReference type="HAMAP-Rule" id="MF_01895"/>
    </source>
</evidence>
<dbReference type="InterPro" id="IPR011129">
    <property type="entry name" value="CSD"/>
</dbReference>
<dbReference type="NCBIfam" id="TIGR02063">
    <property type="entry name" value="RNase_R"/>
    <property type="match status" value="1"/>
</dbReference>
<dbReference type="SUPFAM" id="SSF50249">
    <property type="entry name" value="Nucleic acid-binding proteins"/>
    <property type="match status" value="4"/>
</dbReference>
<dbReference type="InterPro" id="IPR001900">
    <property type="entry name" value="RNase_II/R"/>
</dbReference>
<feature type="compositionally biased region" description="Basic residues" evidence="9">
    <location>
        <begin position="823"/>
        <end position="839"/>
    </location>
</feature>
<dbReference type="PANTHER" id="PTHR23355:SF9">
    <property type="entry name" value="DIS3-LIKE EXONUCLEASE 2"/>
    <property type="match status" value="1"/>
</dbReference>
<feature type="compositionally biased region" description="Basic residues" evidence="9">
    <location>
        <begin position="792"/>
        <end position="805"/>
    </location>
</feature>
<dbReference type="PROSITE" id="PS50126">
    <property type="entry name" value="S1"/>
    <property type="match status" value="1"/>
</dbReference>
<proteinExistence type="inferred from homology"/>
<comment type="function">
    <text evidence="8">3'-5' exoribonuclease that releases 5'-nucleoside monophosphates and is involved in maturation of structured RNAs.</text>
</comment>
<accession>A0ABT5QKL4</accession>
<dbReference type="NCBIfam" id="TIGR00358">
    <property type="entry name" value="3_prime_RNase"/>
    <property type="match status" value="1"/>
</dbReference>
<dbReference type="InterPro" id="IPR004476">
    <property type="entry name" value="RNase_II/RNase_R"/>
</dbReference>
<dbReference type="EMBL" id="JAJUBB010000006">
    <property type="protein sequence ID" value="MDD1781528.1"/>
    <property type="molecule type" value="Genomic_DNA"/>
</dbReference>
<keyword evidence="5 8" id="KW-0378">Hydrolase</keyword>
<evidence type="ECO:0000313" key="12">
    <source>
        <dbReference type="Proteomes" id="UP001149821"/>
    </source>
</evidence>